<dbReference type="AlphaFoldDB" id="A0A1H0NJ33"/>
<evidence type="ECO:0000313" key="1">
    <source>
        <dbReference type="EMBL" id="SDO92425.1"/>
    </source>
</evidence>
<dbReference type="EMBL" id="FNJQ01000003">
    <property type="protein sequence ID" value="SDO92425.1"/>
    <property type="molecule type" value="Genomic_DNA"/>
</dbReference>
<reference evidence="1 2" key="1">
    <citation type="submission" date="2016-10" db="EMBL/GenBank/DDBJ databases">
        <authorList>
            <person name="de Groot N.N."/>
        </authorList>
    </citation>
    <scope>NUCLEOTIDE SEQUENCE [LARGE SCALE GENOMIC DNA]</scope>
    <source>
        <strain evidence="1 2">S137</strain>
    </source>
</reference>
<evidence type="ECO:0008006" key="3">
    <source>
        <dbReference type="Google" id="ProtNLM"/>
    </source>
</evidence>
<gene>
    <name evidence="1" type="ORF">SAMN05216366_10391</name>
</gene>
<protein>
    <recommendedName>
        <fullName evidence="3">Sel1 repeat-containing protein</fullName>
    </recommendedName>
</protein>
<proteinExistence type="predicted"/>
<dbReference type="Gene3D" id="1.25.40.10">
    <property type="entry name" value="Tetratricopeptide repeat domain"/>
    <property type="match status" value="1"/>
</dbReference>
<name>A0A1H0NJ33_SELRU</name>
<dbReference type="InterPro" id="IPR011990">
    <property type="entry name" value="TPR-like_helical_dom_sf"/>
</dbReference>
<dbReference type="Proteomes" id="UP000182412">
    <property type="component" value="Unassembled WGS sequence"/>
</dbReference>
<dbReference type="SUPFAM" id="SSF81901">
    <property type="entry name" value="HCP-like"/>
    <property type="match status" value="1"/>
</dbReference>
<evidence type="ECO:0000313" key="2">
    <source>
        <dbReference type="Proteomes" id="UP000182412"/>
    </source>
</evidence>
<sequence length="163" mass="18822">MEAMFFLAEAYGTGRLCFCDKERVRDYFQMAKDVWAGKLAEEYKAWLDKAVQNSGLETIGRLGHEYIDGNFAESAKKNHSIKLDKEIKWLNKAIEAGDGWAFFIKENICFYGYGRWGKRENEAYNNYQKAAKSKDSIYALEYGEWCLRNGDLHEKVTIALGEV</sequence>
<organism evidence="1 2">
    <name type="scientific">Selenomonas ruminantium</name>
    <dbReference type="NCBI Taxonomy" id="971"/>
    <lineage>
        <taxon>Bacteria</taxon>
        <taxon>Bacillati</taxon>
        <taxon>Bacillota</taxon>
        <taxon>Negativicutes</taxon>
        <taxon>Selenomonadales</taxon>
        <taxon>Selenomonadaceae</taxon>
        <taxon>Selenomonas</taxon>
    </lineage>
</organism>
<accession>A0A1H0NJ33</accession>